<feature type="domain" description="Pyruvate kinase C-terminal" evidence="18">
    <location>
        <begin position="356"/>
        <end position="468"/>
    </location>
</feature>
<evidence type="ECO:0000313" key="19">
    <source>
        <dbReference type="EMBL" id="MFB5681704.1"/>
    </source>
</evidence>
<dbReference type="Pfam" id="PF00224">
    <property type="entry name" value="PK"/>
    <property type="match status" value="1"/>
</dbReference>
<evidence type="ECO:0000256" key="2">
    <source>
        <dbReference type="ARBA" id="ARBA00004997"/>
    </source>
</evidence>
<keyword evidence="11 16" id="KW-0460">Magnesium</keyword>
<keyword evidence="13 16" id="KW-0324">Glycolysis</keyword>
<keyword evidence="7" id="KW-0479">Metal-binding</keyword>
<evidence type="ECO:0000256" key="12">
    <source>
        <dbReference type="ARBA" id="ARBA00022958"/>
    </source>
</evidence>
<evidence type="ECO:0000256" key="3">
    <source>
        <dbReference type="ARBA" id="ARBA00008663"/>
    </source>
</evidence>
<evidence type="ECO:0000259" key="17">
    <source>
        <dbReference type="Pfam" id="PF00224"/>
    </source>
</evidence>
<evidence type="ECO:0000256" key="11">
    <source>
        <dbReference type="ARBA" id="ARBA00022842"/>
    </source>
</evidence>
<dbReference type="PRINTS" id="PR01050">
    <property type="entry name" value="PYRUVTKNASE"/>
</dbReference>
<evidence type="ECO:0000256" key="9">
    <source>
        <dbReference type="ARBA" id="ARBA00022777"/>
    </source>
</evidence>
<keyword evidence="10" id="KW-0067">ATP-binding</keyword>
<evidence type="ECO:0000256" key="4">
    <source>
        <dbReference type="ARBA" id="ARBA00012142"/>
    </source>
</evidence>
<dbReference type="SUPFAM" id="SSF50800">
    <property type="entry name" value="PK beta-barrel domain-like"/>
    <property type="match status" value="1"/>
</dbReference>
<keyword evidence="20" id="KW-1185">Reference proteome</keyword>
<evidence type="ECO:0000256" key="13">
    <source>
        <dbReference type="ARBA" id="ARBA00023152"/>
    </source>
</evidence>
<keyword evidence="14 19" id="KW-0670">Pyruvate</keyword>
<evidence type="ECO:0000313" key="20">
    <source>
        <dbReference type="Proteomes" id="UP001580407"/>
    </source>
</evidence>
<reference evidence="19 20" key="1">
    <citation type="submission" date="2024-09" db="EMBL/GenBank/DDBJ databases">
        <authorList>
            <person name="Ruan L."/>
        </authorList>
    </citation>
    <scope>NUCLEOTIDE SEQUENCE [LARGE SCALE GENOMIC DNA]</scope>
    <source>
        <strain evidence="19 20">D33</strain>
    </source>
</reference>
<dbReference type="NCBIfam" id="TIGR01064">
    <property type="entry name" value="pyruv_kin"/>
    <property type="match status" value="1"/>
</dbReference>
<evidence type="ECO:0000256" key="6">
    <source>
        <dbReference type="ARBA" id="ARBA00022679"/>
    </source>
</evidence>
<evidence type="ECO:0000256" key="1">
    <source>
        <dbReference type="ARBA" id="ARBA00001958"/>
    </source>
</evidence>
<dbReference type="InterPro" id="IPR001697">
    <property type="entry name" value="Pyr_Knase"/>
</dbReference>
<keyword evidence="12" id="KW-0630">Potassium</keyword>
<name>A0ABV5B7P4_9BACL</name>
<evidence type="ECO:0000256" key="7">
    <source>
        <dbReference type="ARBA" id="ARBA00022723"/>
    </source>
</evidence>
<evidence type="ECO:0000256" key="16">
    <source>
        <dbReference type="RuleBase" id="RU000504"/>
    </source>
</evidence>
<dbReference type="GO" id="GO:0016301">
    <property type="term" value="F:kinase activity"/>
    <property type="evidence" value="ECO:0007669"/>
    <property type="project" value="UniProtKB-KW"/>
</dbReference>
<dbReference type="SUPFAM" id="SSF52935">
    <property type="entry name" value="PK C-terminal domain-like"/>
    <property type="match status" value="1"/>
</dbReference>
<dbReference type="EMBL" id="JBHILM010000012">
    <property type="protein sequence ID" value="MFB5681704.1"/>
    <property type="molecule type" value="Genomic_DNA"/>
</dbReference>
<gene>
    <name evidence="19" type="primary">pyk</name>
    <name evidence="19" type="ORF">ACE3NQ_12340</name>
</gene>
<dbReference type="NCBIfam" id="NF004978">
    <property type="entry name" value="PRK06354.1"/>
    <property type="match status" value="1"/>
</dbReference>
<organism evidence="19 20">
    <name type="scientific">Paenibacillus terreus</name>
    <dbReference type="NCBI Taxonomy" id="1387834"/>
    <lineage>
        <taxon>Bacteria</taxon>
        <taxon>Bacillati</taxon>
        <taxon>Bacillota</taxon>
        <taxon>Bacilli</taxon>
        <taxon>Bacillales</taxon>
        <taxon>Paenibacillaceae</taxon>
        <taxon>Paenibacillus</taxon>
    </lineage>
</organism>
<dbReference type="InterPro" id="IPR015813">
    <property type="entry name" value="Pyrv/PenolPyrv_kinase-like_dom"/>
</dbReference>
<dbReference type="Proteomes" id="UP001580407">
    <property type="component" value="Unassembled WGS sequence"/>
</dbReference>
<dbReference type="InterPro" id="IPR011037">
    <property type="entry name" value="Pyrv_Knase-like_insert_dom_sf"/>
</dbReference>
<feature type="domain" description="Pyruvate kinase barrel" evidence="17">
    <location>
        <begin position="3"/>
        <end position="323"/>
    </location>
</feature>
<comment type="catalytic activity">
    <reaction evidence="16">
        <text>pyruvate + ATP = phosphoenolpyruvate + ADP + H(+)</text>
        <dbReference type="Rhea" id="RHEA:18157"/>
        <dbReference type="ChEBI" id="CHEBI:15361"/>
        <dbReference type="ChEBI" id="CHEBI:15378"/>
        <dbReference type="ChEBI" id="CHEBI:30616"/>
        <dbReference type="ChEBI" id="CHEBI:58702"/>
        <dbReference type="ChEBI" id="CHEBI:456216"/>
        <dbReference type="EC" id="2.7.1.40"/>
    </reaction>
</comment>
<accession>A0ABV5B7P4</accession>
<keyword evidence="8" id="KW-0547">Nucleotide-binding</keyword>
<dbReference type="Gene3D" id="3.20.20.60">
    <property type="entry name" value="Phosphoenolpyruvate-binding domains"/>
    <property type="match status" value="1"/>
</dbReference>
<dbReference type="InterPro" id="IPR036918">
    <property type="entry name" value="Pyrv_Knase_C_sf"/>
</dbReference>
<comment type="similarity">
    <text evidence="3 16">Belongs to the pyruvate kinase family.</text>
</comment>
<dbReference type="InterPro" id="IPR015793">
    <property type="entry name" value="Pyrv_Knase_brl"/>
</dbReference>
<dbReference type="NCBIfam" id="NF004491">
    <property type="entry name" value="PRK05826.1"/>
    <property type="match status" value="1"/>
</dbReference>
<dbReference type="RefSeq" id="WP_375525485.1">
    <property type="nucleotide sequence ID" value="NZ_JBHILM010000012.1"/>
</dbReference>
<evidence type="ECO:0000256" key="10">
    <source>
        <dbReference type="ARBA" id="ARBA00022840"/>
    </source>
</evidence>
<keyword evidence="6 16" id="KW-0808">Transferase</keyword>
<evidence type="ECO:0000256" key="5">
    <source>
        <dbReference type="ARBA" id="ARBA00018587"/>
    </source>
</evidence>
<dbReference type="InterPro" id="IPR018209">
    <property type="entry name" value="Pyrv_Knase_AS"/>
</dbReference>
<dbReference type="InterPro" id="IPR040442">
    <property type="entry name" value="Pyrv_kinase-like_dom_sf"/>
</dbReference>
<dbReference type="Gene3D" id="3.40.1380.20">
    <property type="entry name" value="Pyruvate kinase, C-terminal domain"/>
    <property type="match status" value="1"/>
</dbReference>
<dbReference type="EC" id="2.7.1.40" evidence="4 15"/>
<evidence type="ECO:0000256" key="14">
    <source>
        <dbReference type="ARBA" id="ARBA00023317"/>
    </source>
</evidence>
<dbReference type="GO" id="GO:0004743">
    <property type="term" value="F:pyruvate kinase activity"/>
    <property type="evidence" value="ECO:0007669"/>
    <property type="project" value="UniProtKB-EC"/>
</dbReference>
<comment type="caution">
    <text evidence="19">The sequence shown here is derived from an EMBL/GenBank/DDBJ whole genome shotgun (WGS) entry which is preliminary data.</text>
</comment>
<dbReference type="PROSITE" id="PS00110">
    <property type="entry name" value="PYRUVATE_KINASE"/>
    <property type="match status" value="1"/>
</dbReference>
<dbReference type="Gene3D" id="2.40.33.10">
    <property type="entry name" value="PK beta-barrel domain-like"/>
    <property type="match status" value="1"/>
</dbReference>
<evidence type="ECO:0000259" key="18">
    <source>
        <dbReference type="Pfam" id="PF02887"/>
    </source>
</evidence>
<dbReference type="PANTHER" id="PTHR11817">
    <property type="entry name" value="PYRUVATE KINASE"/>
    <property type="match status" value="1"/>
</dbReference>
<dbReference type="InterPro" id="IPR015806">
    <property type="entry name" value="Pyrv_Knase_insert_dom_sf"/>
</dbReference>
<evidence type="ECO:0000256" key="15">
    <source>
        <dbReference type="NCBIfam" id="TIGR01064"/>
    </source>
</evidence>
<protein>
    <recommendedName>
        <fullName evidence="5 15">Pyruvate kinase</fullName>
        <ecNumber evidence="4 15">2.7.1.40</ecNumber>
    </recommendedName>
</protein>
<evidence type="ECO:0000256" key="8">
    <source>
        <dbReference type="ARBA" id="ARBA00022741"/>
    </source>
</evidence>
<dbReference type="InterPro" id="IPR015795">
    <property type="entry name" value="Pyrv_Knase_C"/>
</dbReference>
<proteinExistence type="inferred from homology"/>
<dbReference type="Pfam" id="PF02887">
    <property type="entry name" value="PK_C"/>
    <property type="match status" value="1"/>
</dbReference>
<sequence>MLKTKIICTIGPASDSVPVLKEMIQAGMTVARLNMAHGELDEHVQRMKNVRQAASELGTFVPIMMDIKGPEVRIGKLKEDSCELKTGEELILTTEEILGDAKRIGVNYPDLTRDVKAGDRILIDDGLIDLTVIAVEGTEIRCRIVSGGKLKPRKGVNLPGIHTSLPGVTERDVKHIEFGIQNQVEIIAASFVRKGEDILEIRRILESHHAGHVQIISKIENQEGMENLDAIIEASDGIMVARGDLGVEVPIETVPMLQKEMIDKCNLAGKPVVVATHMLESMQVNPRPTRAEVSDVFNAVIQGADVVMLSGESAAGKYPVPSVQTMASIAKQAESIIDYMEQFNKKRAGQLTNITEVISQSAVSASLELSASAIIIATESGFTARMISKYRPQAPIIAVTQHKEVLPKICLLSGVIPVLGGKMTTTDEMFETATRNAIETGYICPGDTVVLSAGVPIGQTGNTNLIKVQQV</sequence>
<keyword evidence="9 16" id="KW-0418">Kinase</keyword>
<comment type="cofactor">
    <cofactor evidence="1">
        <name>K(+)</name>
        <dbReference type="ChEBI" id="CHEBI:29103"/>
    </cofactor>
</comment>
<dbReference type="SUPFAM" id="SSF51621">
    <property type="entry name" value="Phosphoenolpyruvate/pyruvate domain"/>
    <property type="match status" value="1"/>
</dbReference>
<comment type="pathway">
    <text evidence="2 16">Carbohydrate degradation; glycolysis; pyruvate from D-glyceraldehyde 3-phosphate: step 5/5.</text>
</comment>